<dbReference type="GO" id="GO:0005737">
    <property type="term" value="C:cytoplasm"/>
    <property type="evidence" value="ECO:0007669"/>
    <property type="project" value="TreeGrafter"/>
</dbReference>
<dbReference type="EMBL" id="CAJJDM010000178">
    <property type="protein sequence ID" value="CAD8116091.1"/>
    <property type="molecule type" value="Genomic_DNA"/>
</dbReference>
<comment type="caution">
    <text evidence="6">The sequence shown here is derived from an EMBL/GenBank/DDBJ whole genome shotgun (WGS) entry which is preliminary data.</text>
</comment>
<evidence type="ECO:0000256" key="1">
    <source>
        <dbReference type="ARBA" id="ARBA00022527"/>
    </source>
</evidence>
<feature type="domain" description="Alpha-type protein kinase" evidence="5">
    <location>
        <begin position="565"/>
        <end position="740"/>
    </location>
</feature>
<dbReference type="Pfam" id="PF02816">
    <property type="entry name" value="Alpha_kinase"/>
    <property type="match status" value="1"/>
</dbReference>
<feature type="coiled-coil region" evidence="4">
    <location>
        <begin position="107"/>
        <end position="148"/>
    </location>
</feature>
<evidence type="ECO:0000313" key="6">
    <source>
        <dbReference type="EMBL" id="CAD8116091.1"/>
    </source>
</evidence>
<proteinExistence type="predicted"/>
<protein>
    <recommendedName>
        <fullName evidence="5">Alpha-type protein kinase domain-containing protein</fullName>
    </recommendedName>
</protein>
<evidence type="ECO:0000259" key="5">
    <source>
        <dbReference type="Pfam" id="PF02816"/>
    </source>
</evidence>
<keyword evidence="3" id="KW-0418">Kinase</keyword>
<dbReference type="GO" id="GO:0004674">
    <property type="term" value="F:protein serine/threonine kinase activity"/>
    <property type="evidence" value="ECO:0007669"/>
    <property type="project" value="UniProtKB-KW"/>
</dbReference>
<keyword evidence="1" id="KW-0723">Serine/threonine-protein kinase</keyword>
<keyword evidence="4" id="KW-0175">Coiled coil</keyword>
<dbReference type="InterPro" id="IPR004166">
    <property type="entry name" value="a-kinase_dom"/>
</dbReference>
<evidence type="ECO:0000256" key="2">
    <source>
        <dbReference type="ARBA" id="ARBA00022679"/>
    </source>
</evidence>
<organism evidence="6 7">
    <name type="scientific">Paramecium primaurelia</name>
    <dbReference type="NCBI Taxonomy" id="5886"/>
    <lineage>
        <taxon>Eukaryota</taxon>
        <taxon>Sar</taxon>
        <taxon>Alveolata</taxon>
        <taxon>Ciliophora</taxon>
        <taxon>Intramacronucleata</taxon>
        <taxon>Oligohymenophorea</taxon>
        <taxon>Peniculida</taxon>
        <taxon>Parameciidae</taxon>
        <taxon>Paramecium</taxon>
    </lineage>
</organism>
<sequence>MKRIIKINPIDIPVQNAPISLEMMDNDLFYIKAKKQLAEQLKDYDQNEFVFYSKSRNKLVNENDRVSKLFLNKDQNEIEFYLTSYLIKQVVFGGQANVGILQQGNNNDNNNNNSRDLENKIQELKLENNKLQNQLKLKQEKSDQQGDKLIQLENHEQQFKKQLKEQEEFIVQMKKKYEDILQVNLQLKNDLKNKEDQIEEFKFQQKTFEAEKKYLQEQNKRENYYSKQSTVEYDNQMEEIILELEKFKKMYEKEKFERLKIAEILSNIKDVQIQQKNNVFQKLEEMNQTRNQTEYDIINLREELKRSVETCRQFKEQTIQQRKEIFHLEDKFKRVQEQNTKLEEELKNKNEEIQKLKKIIEEKQQDIYKQNLLMEKNNHSNNLQEAEMQKLKDEISSLKQQLENENKNNNKLQLGNDSKSIEIENLQKQIKAEIKKLEKQKQQFQNHVENLEKQLDTEIKKKKQIEQKKTQLIKRIKENVQRKVKIGKIISCTENLFKNCSQPFEFLKLEGIMIRDLIAEVEIIRVDNNKALQSLTNNDDPNMAEFVVMESVGNWEIKKSIAINGDGTKRKGFLMQVMKCDKNLYDNQVFIIKQLEGYEKIENKFDALYVAQNSLIAKILAEHFQEKIQKASIKPPCKFAYNDPYLLKIDGNYYIAERLIKGNFFQFDQETDIGNYFQAFQIFTYLVTQKMLMVSNIQGNFNGSEYILCDPIISTPEGILGDEDLGEQYIDSQQETNECVKNYLQSLGVLHLS</sequence>
<accession>A0A8S1QM13</accession>
<dbReference type="PANTHER" id="PTHR47763:SF1">
    <property type="entry name" value="DUF659 DOMAIN-CONTAINING PROTEIN"/>
    <property type="match status" value="1"/>
</dbReference>
<reference evidence="6" key="1">
    <citation type="submission" date="2021-01" db="EMBL/GenBank/DDBJ databases">
        <authorList>
            <consortium name="Genoscope - CEA"/>
            <person name="William W."/>
        </authorList>
    </citation>
    <scope>NUCLEOTIDE SEQUENCE</scope>
</reference>
<evidence type="ECO:0000313" key="7">
    <source>
        <dbReference type="Proteomes" id="UP000688137"/>
    </source>
</evidence>
<dbReference type="GO" id="GO:0005524">
    <property type="term" value="F:ATP binding"/>
    <property type="evidence" value="ECO:0007669"/>
    <property type="project" value="InterPro"/>
</dbReference>
<gene>
    <name evidence="6" type="ORF">PPRIM_AZ9-3.1.T1690025</name>
</gene>
<keyword evidence="2" id="KW-0808">Transferase</keyword>
<feature type="coiled-coil region" evidence="4">
    <location>
        <begin position="177"/>
        <end position="211"/>
    </location>
</feature>
<feature type="coiled-coil region" evidence="4">
    <location>
        <begin position="283"/>
        <end position="482"/>
    </location>
</feature>
<dbReference type="InterPro" id="IPR052969">
    <property type="entry name" value="Thr-specific_kinase-like"/>
</dbReference>
<dbReference type="AlphaFoldDB" id="A0A8S1QM13"/>
<dbReference type="Proteomes" id="UP000688137">
    <property type="component" value="Unassembled WGS sequence"/>
</dbReference>
<keyword evidence="7" id="KW-1185">Reference proteome</keyword>
<name>A0A8S1QM13_PARPR</name>
<evidence type="ECO:0000256" key="3">
    <source>
        <dbReference type="ARBA" id="ARBA00022777"/>
    </source>
</evidence>
<dbReference type="PANTHER" id="PTHR47763">
    <property type="entry name" value="ALPHA-PROTEIN KINASE VWKA"/>
    <property type="match status" value="1"/>
</dbReference>
<evidence type="ECO:0000256" key="4">
    <source>
        <dbReference type="SAM" id="Coils"/>
    </source>
</evidence>